<proteinExistence type="predicted"/>
<dbReference type="Proteomes" id="UP001596473">
    <property type="component" value="Unassembled WGS sequence"/>
</dbReference>
<dbReference type="RefSeq" id="WP_380189250.1">
    <property type="nucleotide sequence ID" value="NZ_JBHTBQ010000044.1"/>
</dbReference>
<evidence type="ECO:0000256" key="1">
    <source>
        <dbReference type="SAM" id="SignalP"/>
    </source>
</evidence>
<name>A0ABW2R1T7_9NEIS</name>
<protein>
    <submittedName>
        <fullName evidence="2">Uncharacterized protein</fullName>
    </submittedName>
</protein>
<comment type="caution">
    <text evidence="2">The sequence shown here is derived from an EMBL/GenBank/DDBJ whole genome shotgun (WGS) entry which is preliminary data.</text>
</comment>
<gene>
    <name evidence="2" type="ORF">ACFQNF_17795</name>
</gene>
<evidence type="ECO:0000313" key="2">
    <source>
        <dbReference type="EMBL" id="MFC7421718.1"/>
    </source>
</evidence>
<organism evidence="2 3">
    <name type="scientific">Iodobacter arcticus</name>
    <dbReference type="NCBI Taxonomy" id="590593"/>
    <lineage>
        <taxon>Bacteria</taxon>
        <taxon>Pseudomonadati</taxon>
        <taxon>Pseudomonadota</taxon>
        <taxon>Betaproteobacteria</taxon>
        <taxon>Neisseriales</taxon>
        <taxon>Chitinibacteraceae</taxon>
        <taxon>Iodobacter</taxon>
    </lineage>
</organism>
<evidence type="ECO:0000313" key="3">
    <source>
        <dbReference type="Proteomes" id="UP001596473"/>
    </source>
</evidence>
<keyword evidence="1" id="KW-0732">Signal</keyword>
<keyword evidence="3" id="KW-1185">Reference proteome</keyword>
<reference evidence="3" key="1">
    <citation type="journal article" date="2019" name="Int. J. Syst. Evol. Microbiol.">
        <title>The Global Catalogue of Microorganisms (GCM) 10K type strain sequencing project: providing services to taxonomists for standard genome sequencing and annotation.</title>
        <authorList>
            <consortium name="The Broad Institute Genomics Platform"/>
            <consortium name="The Broad Institute Genome Sequencing Center for Infectious Disease"/>
            <person name="Wu L."/>
            <person name="Ma J."/>
        </authorList>
    </citation>
    <scope>NUCLEOTIDE SEQUENCE [LARGE SCALE GENOMIC DNA]</scope>
    <source>
        <strain evidence="3">CCUG 62945</strain>
    </source>
</reference>
<accession>A0ABW2R1T7</accession>
<sequence length="90" mass="10227">MKPSYPILILVSLVIANAYAQPDEAKDLPRPIRMEYHSVLTQYQAYREQTLTPWVEANDTVARIGGWRVYAKEAQMPPQAQPVVNVEATK</sequence>
<dbReference type="EMBL" id="JBHTBQ010000044">
    <property type="protein sequence ID" value="MFC7421718.1"/>
    <property type="molecule type" value="Genomic_DNA"/>
</dbReference>
<feature type="chain" id="PRO_5045457655" evidence="1">
    <location>
        <begin position="21"/>
        <end position="90"/>
    </location>
</feature>
<feature type="signal peptide" evidence="1">
    <location>
        <begin position="1"/>
        <end position="20"/>
    </location>
</feature>